<proteinExistence type="predicted"/>
<reference evidence="2 3" key="1">
    <citation type="journal article" date="2019" name="Sci. Rep.">
        <title>A high-quality genome of Eragrostis curvula grass provides insights into Poaceae evolution and supports new strategies to enhance forage quality.</title>
        <authorList>
            <person name="Carballo J."/>
            <person name="Santos B.A.C.M."/>
            <person name="Zappacosta D."/>
            <person name="Garbus I."/>
            <person name="Selva J.P."/>
            <person name="Gallo C.A."/>
            <person name="Diaz A."/>
            <person name="Albertini E."/>
            <person name="Caccamo M."/>
            <person name="Echenique V."/>
        </authorList>
    </citation>
    <scope>NUCLEOTIDE SEQUENCE [LARGE SCALE GENOMIC DNA]</scope>
    <source>
        <strain evidence="3">cv. Victoria</strain>
        <tissue evidence="2">Leaf</tissue>
    </source>
</reference>
<evidence type="ECO:0000313" key="2">
    <source>
        <dbReference type="EMBL" id="TVU16115.1"/>
    </source>
</evidence>
<dbReference type="Gene3D" id="2.60.210.10">
    <property type="entry name" value="Apoptosis, Tumor Necrosis Factor Receptor Associated Protein 2, Chain A"/>
    <property type="match status" value="1"/>
</dbReference>
<dbReference type="Pfam" id="PF22486">
    <property type="entry name" value="MATH_2"/>
    <property type="match status" value="1"/>
</dbReference>
<keyword evidence="3" id="KW-1185">Reference proteome</keyword>
<dbReference type="PANTHER" id="PTHR26379:SF486">
    <property type="entry name" value="OS04G0625500 PROTEIN"/>
    <property type="match status" value="1"/>
</dbReference>
<accession>A0A5J9TXT6</accession>
<comment type="caution">
    <text evidence="2">The sequence shown here is derived from an EMBL/GenBank/DDBJ whole genome shotgun (WGS) entry which is preliminary data.</text>
</comment>
<dbReference type="PANTHER" id="PTHR26379">
    <property type="entry name" value="BTB/POZ AND MATH DOMAIN-CONTAINING PROTEIN 1"/>
    <property type="match status" value="1"/>
</dbReference>
<dbReference type="Proteomes" id="UP000324897">
    <property type="component" value="Unassembled WGS sequence"/>
</dbReference>
<sequence length="118" mass="12815">MANKSTSSTSRCVTEKVTATHIFEVPDFSLLDGLGIDKFVRSTTFSAGDCDWNIHMYPDGCKKMEGKAAHVSVFLYFHKGAAGVRAKFTLSLLDKQGKTSDLAAGSMLILLCEKFSAL</sequence>
<dbReference type="GO" id="GO:0016567">
    <property type="term" value="P:protein ubiquitination"/>
    <property type="evidence" value="ECO:0007669"/>
    <property type="project" value="InterPro"/>
</dbReference>
<name>A0A5J9TXT6_9POAL</name>
<protein>
    <recommendedName>
        <fullName evidence="1">MATH domain-containing protein</fullName>
    </recommendedName>
</protein>
<dbReference type="CDD" id="cd00121">
    <property type="entry name" value="MATH"/>
    <property type="match status" value="1"/>
</dbReference>
<feature type="non-terminal residue" evidence="2">
    <location>
        <position position="1"/>
    </location>
</feature>
<dbReference type="Gramene" id="TVU16115">
    <property type="protein sequence ID" value="TVU16115"/>
    <property type="gene ID" value="EJB05_39666"/>
</dbReference>
<dbReference type="InterPro" id="IPR045005">
    <property type="entry name" value="BPM1-6"/>
</dbReference>
<evidence type="ECO:0000259" key="1">
    <source>
        <dbReference type="PROSITE" id="PS50144"/>
    </source>
</evidence>
<dbReference type="EMBL" id="RWGY01000031">
    <property type="protein sequence ID" value="TVU16115.1"/>
    <property type="molecule type" value="Genomic_DNA"/>
</dbReference>
<evidence type="ECO:0000313" key="3">
    <source>
        <dbReference type="Proteomes" id="UP000324897"/>
    </source>
</evidence>
<dbReference type="SUPFAM" id="SSF49599">
    <property type="entry name" value="TRAF domain-like"/>
    <property type="match status" value="1"/>
</dbReference>
<dbReference type="OrthoDB" id="694498at2759"/>
<feature type="domain" description="MATH" evidence="1">
    <location>
        <begin position="18"/>
        <end position="118"/>
    </location>
</feature>
<dbReference type="AlphaFoldDB" id="A0A5J9TXT6"/>
<gene>
    <name evidence="2" type="ORF">EJB05_39666</name>
</gene>
<dbReference type="InterPro" id="IPR008974">
    <property type="entry name" value="TRAF-like"/>
</dbReference>
<dbReference type="InterPro" id="IPR002083">
    <property type="entry name" value="MATH/TRAF_dom"/>
</dbReference>
<organism evidence="2 3">
    <name type="scientific">Eragrostis curvula</name>
    <name type="common">weeping love grass</name>
    <dbReference type="NCBI Taxonomy" id="38414"/>
    <lineage>
        <taxon>Eukaryota</taxon>
        <taxon>Viridiplantae</taxon>
        <taxon>Streptophyta</taxon>
        <taxon>Embryophyta</taxon>
        <taxon>Tracheophyta</taxon>
        <taxon>Spermatophyta</taxon>
        <taxon>Magnoliopsida</taxon>
        <taxon>Liliopsida</taxon>
        <taxon>Poales</taxon>
        <taxon>Poaceae</taxon>
        <taxon>PACMAD clade</taxon>
        <taxon>Chloridoideae</taxon>
        <taxon>Eragrostideae</taxon>
        <taxon>Eragrostidinae</taxon>
        <taxon>Eragrostis</taxon>
    </lineage>
</organism>
<dbReference type="PROSITE" id="PS50144">
    <property type="entry name" value="MATH"/>
    <property type="match status" value="1"/>
</dbReference>